<evidence type="ECO:0000256" key="8">
    <source>
        <dbReference type="ARBA" id="ARBA00022989"/>
    </source>
</evidence>
<comment type="subcellular location">
    <subcellularLocation>
        <location evidence="2">Membrane</location>
        <topology evidence="2">Multi-pass membrane protein</topology>
    </subcellularLocation>
</comment>
<keyword evidence="8 10" id="KW-1133">Transmembrane helix</keyword>
<evidence type="ECO:0000313" key="13">
    <source>
        <dbReference type="Proteomes" id="UP000537126"/>
    </source>
</evidence>
<feature type="transmembrane region" description="Helical" evidence="10">
    <location>
        <begin position="315"/>
        <end position="332"/>
    </location>
</feature>
<evidence type="ECO:0000256" key="9">
    <source>
        <dbReference type="ARBA" id="ARBA00023136"/>
    </source>
</evidence>
<keyword evidence="9 10" id="KW-0472">Membrane</keyword>
<dbReference type="EMBL" id="JAASRN010000001">
    <property type="protein sequence ID" value="NIK73168.1"/>
    <property type="molecule type" value="Genomic_DNA"/>
</dbReference>
<keyword evidence="6" id="KW-0378">Hydrolase</keyword>
<dbReference type="PANTHER" id="PTHR31412">
    <property type="entry name" value="ZINC METALLOPROTEASE EGY1"/>
    <property type="match status" value="1"/>
</dbReference>
<organism evidence="12 13">
    <name type="scientific">Thermonema lapsum</name>
    <dbReference type="NCBI Taxonomy" id="28195"/>
    <lineage>
        <taxon>Bacteria</taxon>
        <taxon>Pseudomonadati</taxon>
        <taxon>Bacteroidota</taxon>
        <taxon>Cytophagia</taxon>
        <taxon>Cytophagales</taxon>
        <taxon>Thermonemataceae</taxon>
        <taxon>Thermonema</taxon>
    </lineage>
</organism>
<evidence type="ECO:0000256" key="10">
    <source>
        <dbReference type="SAM" id="Phobius"/>
    </source>
</evidence>
<evidence type="ECO:0000256" key="3">
    <source>
        <dbReference type="ARBA" id="ARBA00007931"/>
    </source>
</evidence>
<dbReference type="CDD" id="cd06160">
    <property type="entry name" value="S2P-M50_like_2"/>
    <property type="match status" value="1"/>
</dbReference>
<dbReference type="InterPro" id="IPR044838">
    <property type="entry name" value="EGY1-like"/>
</dbReference>
<dbReference type="Proteomes" id="UP000537126">
    <property type="component" value="Unassembled WGS sequence"/>
</dbReference>
<feature type="transmembrane region" description="Helical" evidence="10">
    <location>
        <begin position="222"/>
        <end position="243"/>
    </location>
</feature>
<feature type="transmembrane region" description="Helical" evidence="10">
    <location>
        <begin position="264"/>
        <end position="283"/>
    </location>
</feature>
<protein>
    <submittedName>
        <fullName evidence="12">Membrane-associated protease RseP (Regulator of RpoE activity)</fullName>
    </submittedName>
</protein>
<keyword evidence="13" id="KW-1185">Reference proteome</keyword>
<proteinExistence type="inferred from homology"/>
<feature type="transmembrane region" description="Helical" evidence="10">
    <location>
        <begin position="289"/>
        <end position="308"/>
    </location>
</feature>
<dbReference type="GO" id="GO:0016020">
    <property type="term" value="C:membrane"/>
    <property type="evidence" value="ECO:0007669"/>
    <property type="project" value="UniProtKB-SubCell"/>
</dbReference>
<dbReference type="PANTHER" id="PTHR31412:SF0">
    <property type="entry name" value="ZINC METALLOPROTEASE EGY1, CHLOROPLASTIC-RELATED"/>
    <property type="match status" value="1"/>
</dbReference>
<dbReference type="Pfam" id="PF02163">
    <property type="entry name" value="Peptidase_M50"/>
    <property type="match status" value="1"/>
</dbReference>
<dbReference type="GO" id="GO:0006508">
    <property type="term" value="P:proteolysis"/>
    <property type="evidence" value="ECO:0007669"/>
    <property type="project" value="UniProtKB-KW"/>
</dbReference>
<evidence type="ECO:0000256" key="1">
    <source>
        <dbReference type="ARBA" id="ARBA00001947"/>
    </source>
</evidence>
<evidence type="ECO:0000256" key="5">
    <source>
        <dbReference type="ARBA" id="ARBA00022692"/>
    </source>
</evidence>
<comment type="caution">
    <text evidence="12">The sequence shown here is derived from an EMBL/GenBank/DDBJ whole genome shotgun (WGS) entry which is preliminary data.</text>
</comment>
<evidence type="ECO:0000256" key="2">
    <source>
        <dbReference type="ARBA" id="ARBA00004141"/>
    </source>
</evidence>
<comment type="cofactor">
    <cofactor evidence="1">
        <name>Zn(2+)</name>
        <dbReference type="ChEBI" id="CHEBI:29105"/>
    </cofactor>
</comment>
<evidence type="ECO:0000259" key="11">
    <source>
        <dbReference type="Pfam" id="PF02163"/>
    </source>
</evidence>
<keyword evidence="5 10" id="KW-0812">Transmembrane</keyword>
<dbReference type="GO" id="GO:0008233">
    <property type="term" value="F:peptidase activity"/>
    <property type="evidence" value="ECO:0007669"/>
    <property type="project" value="UniProtKB-KW"/>
</dbReference>
<feature type="transmembrane region" description="Helical" evidence="10">
    <location>
        <begin position="90"/>
        <end position="110"/>
    </location>
</feature>
<keyword evidence="7" id="KW-0809">Transit peptide</keyword>
<comment type="similarity">
    <text evidence="3">Belongs to the peptidase M50B family.</text>
</comment>
<dbReference type="RefSeq" id="WP_166918435.1">
    <property type="nucleotide sequence ID" value="NZ_JAASRN010000001.1"/>
</dbReference>
<feature type="transmembrane region" description="Helical" evidence="10">
    <location>
        <begin position="338"/>
        <end position="359"/>
    </location>
</feature>
<evidence type="ECO:0000256" key="7">
    <source>
        <dbReference type="ARBA" id="ARBA00022946"/>
    </source>
</evidence>
<sequence>MRYRKHKSKGGIHLLLFVITLVTTTFAGAEWIHGKPILDWSNGSISDWVNSRTLSDGFHYSIPLLLALSFHEFGHYFTARYYRIRVTLPYYLPFWFFDLSSSIGTMGAFIRIKERMRSRKQFFDVGIAGPLAGFIVGLGILYYGYTHLPPRSYVLDIHPEYKEMPGYQIYGDDYSKYAYEADSTGTPKLLVSLQKPLLFLLAERYWVKDSSRIPDTREMMHYPYLLAAYIVMLFTALNLIPIGQLDGGHILYGLLGPKLFNRTAVVLFYGFLYYAGLGLVSPYTPFPRLLIHLTLYVYFLYLCFYSTSPFPMHRLTLALSVVFLQFATLWLFPQAEGYSGWLVFIFILGRFLGIYHPTAYMEAPIGRGRQLLGWLSLLILLLCFLPAPFNIEVIGE</sequence>
<name>A0A846MNL0_9BACT</name>
<keyword evidence="4 12" id="KW-0645">Protease</keyword>
<evidence type="ECO:0000256" key="6">
    <source>
        <dbReference type="ARBA" id="ARBA00022801"/>
    </source>
</evidence>
<gene>
    <name evidence="12" type="ORF">FHS56_000654</name>
</gene>
<evidence type="ECO:0000256" key="4">
    <source>
        <dbReference type="ARBA" id="ARBA00022670"/>
    </source>
</evidence>
<accession>A0A846MNL0</accession>
<feature type="domain" description="Peptidase M50" evidence="11">
    <location>
        <begin position="62"/>
        <end position="256"/>
    </location>
</feature>
<dbReference type="AlphaFoldDB" id="A0A846MNL0"/>
<dbReference type="InterPro" id="IPR008915">
    <property type="entry name" value="Peptidase_M50"/>
</dbReference>
<feature type="transmembrane region" description="Helical" evidence="10">
    <location>
        <begin position="12"/>
        <end position="32"/>
    </location>
</feature>
<feature type="transmembrane region" description="Helical" evidence="10">
    <location>
        <begin position="122"/>
        <end position="145"/>
    </location>
</feature>
<reference evidence="12 13" key="1">
    <citation type="submission" date="2020-03" db="EMBL/GenBank/DDBJ databases">
        <title>Genomic Encyclopedia of Type Strains, Phase IV (KMG-IV): sequencing the most valuable type-strain genomes for metagenomic binning, comparative biology and taxonomic classification.</title>
        <authorList>
            <person name="Goeker M."/>
        </authorList>
    </citation>
    <scope>NUCLEOTIDE SEQUENCE [LARGE SCALE GENOMIC DNA]</scope>
    <source>
        <strain evidence="12 13">DSM 5718</strain>
    </source>
</reference>
<feature type="transmembrane region" description="Helical" evidence="10">
    <location>
        <begin position="371"/>
        <end position="391"/>
    </location>
</feature>
<evidence type="ECO:0000313" key="12">
    <source>
        <dbReference type="EMBL" id="NIK73168.1"/>
    </source>
</evidence>